<protein>
    <submittedName>
        <fullName evidence="1">Uncharacterized protein</fullName>
    </submittedName>
</protein>
<dbReference type="AlphaFoldDB" id="C9XZ66"/>
<gene>
    <name evidence="1" type="ordered locus">Ctu_12930</name>
</gene>
<dbReference type="EMBL" id="FN543093">
    <property type="protein sequence ID" value="CBA29193.1"/>
    <property type="molecule type" value="Genomic_DNA"/>
</dbReference>
<reference evidence="1 2" key="1">
    <citation type="journal article" date="2010" name="J. Bacteriol.">
        <title>Complete Genome Sequence of Cronobacter turicensis LMG 23827, a foodborne pathogen causing deaths in neonates.</title>
        <authorList>
            <person name="Stephan R."/>
            <person name="Lehner A."/>
            <person name="Tischler P."/>
            <person name="Rattei T."/>
        </authorList>
    </citation>
    <scope>NUCLEOTIDE SEQUENCE [LARGE SCALE GENOMIC DNA]</scope>
    <source>
        <strain evidence="2">DSM 18703 / CCUG 55852 / LMG 23827 / z3032</strain>
    </source>
</reference>
<dbReference type="Proteomes" id="UP000002069">
    <property type="component" value="Chromosome"/>
</dbReference>
<sequence length="43" mass="5049">MIFITKYRYQAAFTLAYLENLFYHSKNRDGLLLLSANGYTLTL</sequence>
<reference evidence="2" key="2">
    <citation type="journal article" date="2011" name="J. Bacteriol.">
        <title>Complete genome sequence of Cronobacter turicensis LMG 23827, a food-borne pathogen causing deaths in neonates.</title>
        <authorList>
            <person name="Stephan R."/>
            <person name="Lehner A."/>
            <person name="Tischler P."/>
            <person name="Rattei T."/>
        </authorList>
    </citation>
    <scope>NUCLEOTIDE SEQUENCE [LARGE SCALE GENOMIC DNA]</scope>
    <source>
        <strain evidence="2">DSM 18703 / CCUG 55852 / LMG 23827 / z3032</strain>
    </source>
</reference>
<proteinExistence type="predicted"/>
<dbReference type="KEGG" id="ctu:CTU_12930"/>
<organism evidence="1 2">
    <name type="scientific">Cronobacter turicensis (strain DSM 18703 / CCUG 55852 / LMG 23827 / z3032)</name>
    <dbReference type="NCBI Taxonomy" id="693216"/>
    <lineage>
        <taxon>Bacteria</taxon>
        <taxon>Pseudomonadati</taxon>
        <taxon>Pseudomonadota</taxon>
        <taxon>Gammaproteobacteria</taxon>
        <taxon>Enterobacterales</taxon>
        <taxon>Enterobacteriaceae</taxon>
        <taxon>Cronobacter</taxon>
    </lineage>
</organism>
<keyword evidence="2" id="KW-1185">Reference proteome</keyword>
<evidence type="ECO:0000313" key="1">
    <source>
        <dbReference type="EMBL" id="CBA29193.1"/>
    </source>
</evidence>
<name>C9XZ66_CROTZ</name>
<evidence type="ECO:0000313" key="2">
    <source>
        <dbReference type="Proteomes" id="UP000002069"/>
    </source>
</evidence>
<accession>C9XZ66</accession>
<dbReference type="HOGENOM" id="CLU_218435_0_0_6"/>